<protein>
    <submittedName>
        <fullName evidence="2">Uncharacterized protein</fullName>
    </submittedName>
</protein>
<reference evidence="2" key="1">
    <citation type="submission" date="2020-02" db="EMBL/GenBank/DDBJ databases">
        <authorList>
            <person name="Meier V. D."/>
        </authorList>
    </citation>
    <scope>NUCLEOTIDE SEQUENCE</scope>
    <source>
        <strain evidence="2">AVDCRST_MAG89</strain>
    </source>
</reference>
<gene>
    <name evidence="2" type="ORF">AVDCRST_MAG89-2282</name>
</gene>
<feature type="non-terminal residue" evidence="2">
    <location>
        <position position="84"/>
    </location>
</feature>
<evidence type="ECO:0000313" key="2">
    <source>
        <dbReference type="EMBL" id="CAA9334102.1"/>
    </source>
</evidence>
<proteinExistence type="predicted"/>
<feature type="non-terminal residue" evidence="2">
    <location>
        <position position="1"/>
    </location>
</feature>
<sequence length="84" mass="9222">HVPGRGAVLPGVDQPREHRHSGPGGRGLRGRGQHDARWHRRGDRRAHGRPRRGDRGVRRAADQGRGHRHRAALHQGRPGAGTAL</sequence>
<feature type="region of interest" description="Disordered" evidence="1">
    <location>
        <begin position="1"/>
        <end position="84"/>
    </location>
</feature>
<feature type="compositionally biased region" description="Basic residues" evidence="1">
    <location>
        <begin position="37"/>
        <end position="50"/>
    </location>
</feature>
<evidence type="ECO:0000256" key="1">
    <source>
        <dbReference type="SAM" id="MobiDB-lite"/>
    </source>
</evidence>
<dbReference type="EMBL" id="CADCTV010000485">
    <property type="protein sequence ID" value="CAA9334102.1"/>
    <property type="molecule type" value="Genomic_DNA"/>
</dbReference>
<name>A0A6J4LJU0_9BACT</name>
<accession>A0A6J4LJU0</accession>
<organism evidence="2">
    <name type="scientific">uncultured Gemmatimonadota bacterium</name>
    <dbReference type="NCBI Taxonomy" id="203437"/>
    <lineage>
        <taxon>Bacteria</taxon>
        <taxon>Pseudomonadati</taxon>
        <taxon>Gemmatimonadota</taxon>
        <taxon>environmental samples</taxon>
    </lineage>
</organism>
<feature type="compositionally biased region" description="Basic and acidic residues" evidence="1">
    <location>
        <begin position="51"/>
        <end position="65"/>
    </location>
</feature>
<dbReference type="AlphaFoldDB" id="A0A6J4LJU0"/>